<organism evidence="3 4">
    <name type="scientific">Geomonas silvestris</name>
    <dbReference type="NCBI Taxonomy" id="2740184"/>
    <lineage>
        <taxon>Bacteria</taxon>
        <taxon>Pseudomonadati</taxon>
        <taxon>Thermodesulfobacteriota</taxon>
        <taxon>Desulfuromonadia</taxon>
        <taxon>Geobacterales</taxon>
        <taxon>Geobacteraceae</taxon>
        <taxon>Geomonas</taxon>
    </lineage>
</organism>
<feature type="transmembrane region" description="Helical" evidence="1">
    <location>
        <begin position="210"/>
        <end position="228"/>
    </location>
</feature>
<feature type="transmembrane region" description="Helical" evidence="1">
    <location>
        <begin position="260"/>
        <end position="290"/>
    </location>
</feature>
<gene>
    <name evidence="3" type="ORF">GMST_19170</name>
</gene>
<reference evidence="4" key="1">
    <citation type="submission" date="2020-06" db="EMBL/GenBank/DDBJ databases">
        <title>Draft genomic sequence of Geomonas sp. Red330.</title>
        <authorList>
            <person name="Itoh H."/>
            <person name="Zhenxing X."/>
            <person name="Ushijima N."/>
            <person name="Masuda Y."/>
            <person name="Shiratori Y."/>
            <person name="Senoo K."/>
        </authorList>
    </citation>
    <scope>NUCLEOTIDE SEQUENCE [LARGE SCALE GENOMIC DNA]</scope>
    <source>
        <strain evidence="4">Red330</strain>
    </source>
</reference>
<feature type="transmembrane region" description="Helical" evidence="1">
    <location>
        <begin position="56"/>
        <end position="76"/>
    </location>
</feature>
<sequence>MILCIVITAVMAVSNYYFLSKVSSESALNRVLVGFGMLCSQIILSELTLGLLGVLHASYLAAVNLAICLALFIVAYRKTNRDFKTVLDADLGSLKRAVADALDAPTVCLGILVAFAYSWVLVAAYYLPPRGIDDFAYHLPTIFEYIKSHEIRLLPVALRTHFAFPQNAELLFMWLAVFSKSQRMLSGLNVVFVFASIATLYALIRHFGISSKNALFAALLYALCPVVIMQAGGNYIDVIVALFLMMGIYFAILFHTNQKVIYLLATGMTIGLMCGMKYTCLAFAIPFQVLIIPGLWKSRPRYLIGYLFSILILCGWWYLRNFVVLGDPTYPLNLFKLPSGPPAGVSVATNIAGNLDGWWLKYPLYDMGVGSYDGGFGLVFWGIGISSWVYVTGRGLLHPGRVGVAKWTVLGFLPAGFFLMLTVPVGDAAVTGRFGLIAVAVALFALCELLVVLNDRAYEYLVKSACIILSFVTVPLMSVSESPSYRLGTVLTDRINFKHPSEFKYLKDSHVMIRRLVDVWAPLDFITREGRGLNCYLASDAPIFMSAPVFGSKLQNRVVNLSNTKEPVDAFVYTYLIKDGMKNHDAMKVDPSTTVLDIMSSDDFIVVTNSRIMLNGAGAGTSLMLHKNIFSRPETLQLLRKYYHSAWPLAAAAAQRINPALEENIPVVTSSEIGYGVRCIDMLAGRKDRMVMTPEDTEELVVGRKGLQRCYTIGKALQGFQHRQIASVYYNKSDVTIYLNWKR</sequence>
<protein>
    <recommendedName>
        <fullName evidence="2">Glycosyltransferase RgtA/B/C/D-like domain-containing protein</fullName>
    </recommendedName>
</protein>
<dbReference type="Pfam" id="PF13231">
    <property type="entry name" value="PMT_2"/>
    <property type="match status" value="1"/>
</dbReference>
<comment type="caution">
    <text evidence="3">The sequence shown here is derived from an EMBL/GenBank/DDBJ whole genome shotgun (WGS) entry which is preliminary data.</text>
</comment>
<name>A0A6V8MI06_9BACT</name>
<dbReference type="RefSeq" id="WP_183354430.1">
    <property type="nucleotide sequence ID" value="NZ_BLXX01000005.1"/>
</dbReference>
<dbReference type="Proteomes" id="UP000556026">
    <property type="component" value="Unassembled WGS sequence"/>
</dbReference>
<dbReference type="AlphaFoldDB" id="A0A6V8MI06"/>
<evidence type="ECO:0000256" key="1">
    <source>
        <dbReference type="SAM" id="Phobius"/>
    </source>
</evidence>
<evidence type="ECO:0000313" key="3">
    <source>
        <dbReference type="EMBL" id="GFO59592.1"/>
    </source>
</evidence>
<keyword evidence="1" id="KW-0472">Membrane</keyword>
<feature type="transmembrane region" description="Helical" evidence="1">
    <location>
        <begin position="404"/>
        <end position="422"/>
    </location>
</feature>
<feature type="domain" description="Glycosyltransferase RgtA/B/C/D-like" evidence="2">
    <location>
        <begin position="175"/>
        <end position="314"/>
    </location>
</feature>
<dbReference type="InterPro" id="IPR038731">
    <property type="entry name" value="RgtA/B/C-like"/>
</dbReference>
<proteinExistence type="predicted"/>
<feature type="transmembrane region" description="Helical" evidence="1">
    <location>
        <begin position="374"/>
        <end position="392"/>
    </location>
</feature>
<keyword evidence="1" id="KW-0812">Transmembrane</keyword>
<feature type="transmembrane region" description="Helical" evidence="1">
    <location>
        <begin position="185"/>
        <end position="204"/>
    </location>
</feature>
<feature type="transmembrane region" description="Helical" evidence="1">
    <location>
        <begin position="302"/>
        <end position="319"/>
    </location>
</feature>
<keyword evidence="4" id="KW-1185">Reference proteome</keyword>
<dbReference type="EMBL" id="BLXX01000005">
    <property type="protein sequence ID" value="GFO59592.1"/>
    <property type="molecule type" value="Genomic_DNA"/>
</dbReference>
<keyword evidence="1" id="KW-1133">Transmembrane helix</keyword>
<accession>A0A6V8MI06</accession>
<feature type="transmembrane region" description="Helical" evidence="1">
    <location>
        <begin position="104"/>
        <end position="127"/>
    </location>
</feature>
<evidence type="ECO:0000313" key="4">
    <source>
        <dbReference type="Proteomes" id="UP000556026"/>
    </source>
</evidence>
<evidence type="ECO:0000259" key="2">
    <source>
        <dbReference type="Pfam" id="PF13231"/>
    </source>
</evidence>
<feature type="transmembrane region" description="Helical" evidence="1">
    <location>
        <begin position="162"/>
        <end position="178"/>
    </location>
</feature>
<feature type="transmembrane region" description="Helical" evidence="1">
    <location>
        <begin position="235"/>
        <end position="254"/>
    </location>
</feature>
<feature type="transmembrane region" description="Helical" evidence="1">
    <location>
        <begin position="460"/>
        <end position="479"/>
    </location>
</feature>
<feature type="transmembrane region" description="Helical" evidence="1">
    <location>
        <begin position="434"/>
        <end position="453"/>
    </location>
</feature>